<feature type="domain" description="F-box" evidence="2">
    <location>
        <begin position="93"/>
        <end position="124"/>
    </location>
</feature>
<dbReference type="GO" id="GO:0019005">
    <property type="term" value="C:SCF ubiquitin ligase complex"/>
    <property type="evidence" value="ECO:0007669"/>
    <property type="project" value="TreeGrafter"/>
</dbReference>
<sequence>MSQRRPQPIGSSSEPPDSSRSPSMTPSFSQWLSETSSVAQSFSGMTLSPSPPLYVTTSSSEWSTRSSSSTPTHLSVPHPLTVARPFDSGVTVPFNVLHLPREILQHIFSFLSRRDLLQATFVNKWCSQNGNPILYQHLDLSSDDPHVRLTLDILMNPPTLSKGIVHARLTTRAPSRPRNPDSGTPWIQPDFFQLSTNLRSLHLRGCPFLNLQQWQTFGQTLQRFCINLVDIHFEHMADDLLVGEFPLSGLTRLSWHPESDMRWPLQPLLSSSGTLTNVAFHGRVDHVSGNAFDHLLSMHLPKLTSIDLGCLVSAKTDTNSKVAQFLFRHPLLERLSLGREDLRPAEPDATYRIPLPVDDPSNESTRQGFLPHLYHLECFPDTLASLITQRAPFLSRLTSLSLATTRSGSNDMTLLQNACTAQPNASALFSAVRHLRFQFPVKRKVNFRIKLNRGAIEERELWTDLQNYSSQRQLWLMTWASEQFSEMTSWEGDLPPMQGSAIASFFALCTHLETISVPQRTLLHADPKHFVAFFQPLTDRCRALRRVVARKPKYSEKTVDNVYTFIRNGSLLSEVILEATPDATFSVSARLLYIMLGQMEYHERSVGMSRPLQPSASLPQTFIGRSSLPPSCKPSKLHASAPAQDIVIGVCGPGHLSNYWDISNELSPIYSRRWNVLISMSLSLLPDELYRPIVDGVTSSSDLRSIALCCPQFRHEGQRVLFREPDLTLIEQHLGFLDSVIASPDRLALYVIEYFLRSVARNVDKGDYLRALSDKIVRAVPLMKNLKKLHYFLNMSCKDSSDFMLRVDCQFQLEVFEWGDRTSKMAIIESFLPSQPKLRHIGLNWDSFFAFNPPSCDIPAGLCPELDSLHAGSWSVVQGFLPGRKISRLTWITGIGESLTTPPMATLSSEFRRLRYLAFDTGGPPFESIAQYLESLELLELYTHPSIRSFKLNLQHIAMIPRLRSLVLTSLSDAPFGTYLKARQKRAIARAAFASVSSLQALDIEATQTLYERHRVLPLKKRETQNGVAVEEIQAENVHHWKSGVWHRKSF</sequence>
<evidence type="ECO:0000259" key="2">
    <source>
        <dbReference type="PROSITE" id="PS50181"/>
    </source>
</evidence>
<organism evidence="3 4">
    <name type="scientific">Psilocybe cf. subviscida</name>
    <dbReference type="NCBI Taxonomy" id="2480587"/>
    <lineage>
        <taxon>Eukaryota</taxon>
        <taxon>Fungi</taxon>
        <taxon>Dikarya</taxon>
        <taxon>Basidiomycota</taxon>
        <taxon>Agaricomycotina</taxon>
        <taxon>Agaricomycetes</taxon>
        <taxon>Agaricomycetidae</taxon>
        <taxon>Agaricales</taxon>
        <taxon>Agaricineae</taxon>
        <taxon>Strophariaceae</taxon>
        <taxon>Psilocybe</taxon>
    </lineage>
</organism>
<dbReference type="Gene3D" id="3.80.10.10">
    <property type="entry name" value="Ribonuclease Inhibitor"/>
    <property type="match status" value="1"/>
</dbReference>
<dbReference type="InterPro" id="IPR036047">
    <property type="entry name" value="F-box-like_dom_sf"/>
</dbReference>
<dbReference type="EMBL" id="JAACJJ010000004">
    <property type="protein sequence ID" value="KAF5328437.1"/>
    <property type="molecule type" value="Genomic_DNA"/>
</dbReference>
<dbReference type="PANTHER" id="PTHR13318">
    <property type="entry name" value="PARTNER OF PAIRED, ISOFORM B-RELATED"/>
    <property type="match status" value="1"/>
</dbReference>
<dbReference type="SUPFAM" id="SSF81383">
    <property type="entry name" value="F-box domain"/>
    <property type="match status" value="1"/>
</dbReference>
<feature type="region of interest" description="Disordered" evidence="1">
    <location>
        <begin position="1"/>
        <end position="32"/>
    </location>
</feature>
<protein>
    <recommendedName>
        <fullName evidence="2">F-box domain-containing protein</fullName>
    </recommendedName>
</protein>
<evidence type="ECO:0000256" key="1">
    <source>
        <dbReference type="SAM" id="MobiDB-lite"/>
    </source>
</evidence>
<dbReference type="SUPFAM" id="SSF52047">
    <property type="entry name" value="RNI-like"/>
    <property type="match status" value="1"/>
</dbReference>
<dbReference type="GO" id="GO:0031146">
    <property type="term" value="P:SCF-dependent proteasomal ubiquitin-dependent protein catabolic process"/>
    <property type="evidence" value="ECO:0007669"/>
    <property type="project" value="TreeGrafter"/>
</dbReference>
<dbReference type="OrthoDB" id="3232239at2759"/>
<dbReference type="PROSITE" id="PS50181">
    <property type="entry name" value="FBOX"/>
    <property type="match status" value="1"/>
</dbReference>
<accession>A0A8H5F9H0</accession>
<dbReference type="Gene3D" id="1.20.1280.50">
    <property type="match status" value="1"/>
</dbReference>
<keyword evidence="4" id="KW-1185">Reference proteome</keyword>
<proteinExistence type="predicted"/>
<gene>
    <name evidence="3" type="ORF">D9619_013255</name>
</gene>
<dbReference type="AlphaFoldDB" id="A0A8H5F9H0"/>
<feature type="compositionally biased region" description="Low complexity" evidence="1">
    <location>
        <begin position="58"/>
        <end position="75"/>
    </location>
</feature>
<name>A0A8H5F9H0_9AGAR</name>
<reference evidence="3 4" key="1">
    <citation type="journal article" date="2020" name="ISME J.">
        <title>Uncovering the hidden diversity of litter-decomposition mechanisms in mushroom-forming fungi.</title>
        <authorList>
            <person name="Floudas D."/>
            <person name="Bentzer J."/>
            <person name="Ahren D."/>
            <person name="Johansson T."/>
            <person name="Persson P."/>
            <person name="Tunlid A."/>
        </authorList>
    </citation>
    <scope>NUCLEOTIDE SEQUENCE [LARGE SCALE GENOMIC DNA]</scope>
    <source>
        <strain evidence="3 4">CBS 101986</strain>
    </source>
</reference>
<comment type="caution">
    <text evidence="3">The sequence shown here is derived from an EMBL/GenBank/DDBJ whole genome shotgun (WGS) entry which is preliminary data.</text>
</comment>
<dbReference type="Pfam" id="PF12937">
    <property type="entry name" value="F-box-like"/>
    <property type="match status" value="1"/>
</dbReference>
<evidence type="ECO:0000313" key="4">
    <source>
        <dbReference type="Proteomes" id="UP000567179"/>
    </source>
</evidence>
<evidence type="ECO:0000313" key="3">
    <source>
        <dbReference type="EMBL" id="KAF5328437.1"/>
    </source>
</evidence>
<dbReference type="Proteomes" id="UP000567179">
    <property type="component" value="Unassembled WGS sequence"/>
</dbReference>
<dbReference type="InterPro" id="IPR001810">
    <property type="entry name" value="F-box_dom"/>
</dbReference>
<feature type="region of interest" description="Disordered" evidence="1">
    <location>
        <begin position="58"/>
        <end position="78"/>
    </location>
</feature>
<feature type="compositionally biased region" description="Low complexity" evidence="1">
    <location>
        <begin position="11"/>
        <end position="29"/>
    </location>
</feature>
<dbReference type="CDD" id="cd09917">
    <property type="entry name" value="F-box_SF"/>
    <property type="match status" value="1"/>
</dbReference>
<dbReference type="InterPro" id="IPR032675">
    <property type="entry name" value="LRR_dom_sf"/>
</dbReference>